<feature type="domain" description="SET" evidence="1">
    <location>
        <begin position="70"/>
        <end position="107"/>
    </location>
</feature>
<dbReference type="Proteomes" id="UP000654370">
    <property type="component" value="Unassembled WGS sequence"/>
</dbReference>
<sequence length="140" mass="15568">MPSSEHISTHPDSFRVEWIGDPKNFSSRLVTAKAYKTGDVLAALEGLTPGPKAYSSVQISEDEHVELNSDLLYMNHSCNPTAVVDLKKRAIVANKDLAPGAEITFFYPSTEWDMAQPFDCWCGSEKVTYKDIFLHSPVLC</sequence>
<dbReference type="PANTHER" id="PTHR12350">
    <property type="entry name" value="HISTONE-LYSINE N-METHYLTRANSFERASE-RELATED"/>
    <property type="match status" value="1"/>
</dbReference>
<dbReference type="OrthoDB" id="5984008at2759"/>
<keyword evidence="3" id="KW-1185">Reference proteome</keyword>
<proteinExistence type="predicted"/>
<dbReference type="InterPro" id="IPR053201">
    <property type="entry name" value="Flavunoidine_N-MTase"/>
</dbReference>
<reference evidence="2" key="1">
    <citation type="submission" date="2020-12" db="EMBL/GenBank/DDBJ databases">
        <title>Metabolic potential, ecology and presence of endohyphal bacteria is reflected in genomic diversity of Mucoromycotina.</title>
        <authorList>
            <person name="Muszewska A."/>
            <person name="Okrasinska A."/>
            <person name="Steczkiewicz K."/>
            <person name="Drgas O."/>
            <person name="Orlowska M."/>
            <person name="Perlinska-Lenart U."/>
            <person name="Aleksandrzak-Piekarczyk T."/>
            <person name="Szatraj K."/>
            <person name="Zielenkiewicz U."/>
            <person name="Pilsyk S."/>
            <person name="Malc E."/>
            <person name="Mieczkowski P."/>
            <person name="Kruszewska J.S."/>
            <person name="Biernat P."/>
            <person name="Pawlowska J."/>
        </authorList>
    </citation>
    <scope>NUCLEOTIDE SEQUENCE</scope>
    <source>
        <strain evidence="2">WA0000067209</strain>
    </source>
</reference>
<dbReference type="AlphaFoldDB" id="A0A8H7U9F7"/>
<dbReference type="Gene3D" id="2.170.270.10">
    <property type="entry name" value="SET domain"/>
    <property type="match status" value="1"/>
</dbReference>
<organism evidence="2 3">
    <name type="scientific">Mortierella isabellina</name>
    <name type="common">Filamentous fungus</name>
    <name type="synonym">Umbelopsis isabellina</name>
    <dbReference type="NCBI Taxonomy" id="91625"/>
    <lineage>
        <taxon>Eukaryota</taxon>
        <taxon>Fungi</taxon>
        <taxon>Fungi incertae sedis</taxon>
        <taxon>Mucoromycota</taxon>
        <taxon>Mucoromycotina</taxon>
        <taxon>Umbelopsidomycetes</taxon>
        <taxon>Umbelopsidales</taxon>
        <taxon>Umbelopsidaceae</taxon>
        <taxon>Umbelopsis</taxon>
    </lineage>
</organism>
<dbReference type="Pfam" id="PF00856">
    <property type="entry name" value="SET"/>
    <property type="match status" value="1"/>
</dbReference>
<evidence type="ECO:0000259" key="1">
    <source>
        <dbReference type="Pfam" id="PF00856"/>
    </source>
</evidence>
<gene>
    <name evidence="2" type="ORF">INT43_008063</name>
</gene>
<feature type="non-terminal residue" evidence="2">
    <location>
        <position position="1"/>
    </location>
</feature>
<dbReference type="InterPro" id="IPR046341">
    <property type="entry name" value="SET_dom_sf"/>
</dbReference>
<dbReference type="SUPFAM" id="SSF82199">
    <property type="entry name" value="SET domain"/>
    <property type="match status" value="1"/>
</dbReference>
<evidence type="ECO:0000313" key="3">
    <source>
        <dbReference type="Proteomes" id="UP000654370"/>
    </source>
</evidence>
<comment type="caution">
    <text evidence="2">The sequence shown here is derived from an EMBL/GenBank/DDBJ whole genome shotgun (WGS) entry which is preliminary data.</text>
</comment>
<dbReference type="InterPro" id="IPR001214">
    <property type="entry name" value="SET_dom"/>
</dbReference>
<accession>A0A8H7U9F7</accession>
<dbReference type="PANTHER" id="PTHR12350:SF19">
    <property type="entry name" value="SET DOMAIN-CONTAINING PROTEIN"/>
    <property type="match status" value="1"/>
</dbReference>
<name>A0A8H7U9F7_MORIS</name>
<dbReference type="EMBL" id="JAEPQZ010000019">
    <property type="protein sequence ID" value="KAG2171683.1"/>
    <property type="molecule type" value="Genomic_DNA"/>
</dbReference>
<evidence type="ECO:0000313" key="2">
    <source>
        <dbReference type="EMBL" id="KAG2171683.1"/>
    </source>
</evidence>
<protein>
    <recommendedName>
        <fullName evidence="1">SET domain-containing protein</fullName>
    </recommendedName>
</protein>